<dbReference type="PRINTS" id="PR00103">
    <property type="entry name" value="CAMPKINASE"/>
</dbReference>
<name>G4WVM7_9BACT</name>
<dbReference type="SUPFAM" id="SSF55729">
    <property type="entry name" value="Acyl-CoA N-acyltransferases (Nat)"/>
    <property type="match status" value="1"/>
</dbReference>
<evidence type="ECO:0000313" key="2">
    <source>
        <dbReference type="EMBL" id="AEQ20479.1"/>
    </source>
</evidence>
<dbReference type="Pfam" id="PF00027">
    <property type="entry name" value="cNMP_binding"/>
    <property type="match status" value="1"/>
</dbReference>
<protein>
    <submittedName>
        <fullName evidence="2">Long chain N-acylphenylalanine synthase-like enzyme</fullName>
    </submittedName>
</protein>
<dbReference type="Pfam" id="PF13444">
    <property type="entry name" value="Acetyltransf_5"/>
    <property type="match status" value="1"/>
</dbReference>
<dbReference type="AlphaFoldDB" id="G4WVM7"/>
<dbReference type="PANTHER" id="PTHR24567:SF74">
    <property type="entry name" value="HTH-TYPE TRANSCRIPTIONAL REGULATOR ARCR"/>
    <property type="match status" value="1"/>
</dbReference>
<dbReference type="InterPro" id="IPR014710">
    <property type="entry name" value="RmlC-like_jellyroll"/>
</dbReference>
<sequence>MVEQIKDEIAAITRSWSSEHVKLATTDAEKEAIYRLRYEVYIEEMGGATQHPEADTAKRQLRDEMDENAAHFYVSQKGQVLACVRCNLRRFSLFECESELELHRFAPAYPDNVSMTSRVVLHHELRDSDVLMHIACAAFGFGISTGMSSFDFVACNPRLIPLYSRLGYRIYKPGFRHPQYNYVVPMVLVFSDLEYLQKIKSPFAPLAASGPSTTQYRDLLFAQFPDANQTQVITDIGQPAFWQLARTRLSDPTATIEHVSLFSRLTEDQIKSLTSRGHVVRCKSGDSVLMQGDQGREIFVIMEGSFRIRASEDKGSGWMYKPLTPGDIFGELAFLTNGLRAASVVAVEDATLLILQAGTLDDLIGTDPSLATALFHNMASIVATRMRDSP</sequence>
<dbReference type="InterPro" id="IPR016181">
    <property type="entry name" value="Acyl_CoA_acyltransferase"/>
</dbReference>
<proteinExistence type="predicted"/>
<dbReference type="GO" id="GO:0005829">
    <property type="term" value="C:cytosol"/>
    <property type="evidence" value="ECO:0007669"/>
    <property type="project" value="TreeGrafter"/>
</dbReference>
<reference evidence="2" key="2">
    <citation type="journal article" date="2011" name="J. Bacteriol.">
        <title>Long-chain N-acyl amino acid synthases are linked to the putative PEP-CTERM/exosortase protein-sorting system in Gram-negative bacteria.</title>
        <authorList>
            <person name="Craig J.W."/>
            <person name="Cherry M.A."/>
            <person name="Brady S.F."/>
        </authorList>
    </citation>
    <scope>NUCLEOTIDE SEQUENCE</scope>
</reference>
<organism evidence="2">
    <name type="scientific">uncultured bacterium CSL142</name>
    <dbReference type="NCBI Taxonomy" id="1091569"/>
    <lineage>
        <taxon>Bacteria</taxon>
        <taxon>environmental samples</taxon>
    </lineage>
</organism>
<dbReference type="Gene3D" id="3.40.630.30">
    <property type="match status" value="1"/>
</dbReference>
<dbReference type="EMBL" id="JF429411">
    <property type="protein sequence ID" value="AEQ20479.1"/>
    <property type="molecule type" value="Genomic_DNA"/>
</dbReference>
<feature type="domain" description="Cyclic nucleotide-binding" evidence="1">
    <location>
        <begin position="261"/>
        <end position="381"/>
    </location>
</feature>
<dbReference type="InterPro" id="IPR018490">
    <property type="entry name" value="cNMP-bd_dom_sf"/>
</dbReference>
<evidence type="ECO:0000259" key="1">
    <source>
        <dbReference type="PROSITE" id="PS50042"/>
    </source>
</evidence>
<dbReference type="PROSITE" id="PS50042">
    <property type="entry name" value="CNMP_BINDING_3"/>
    <property type="match status" value="1"/>
</dbReference>
<dbReference type="SMART" id="SM00100">
    <property type="entry name" value="cNMP"/>
    <property type="match status" value="1"/>
</dbReference>
<dbReference type="CDD" id="cd00038">
    <property type="entry name" value="CAP_ED"/>
    <property type="match status" value="1"/>
</dbReference>
<dbReference type="SUPFAM" id="SSF51206">
    <property type="entry name" value="cAMP-binding domain-like"/>
    <property type="match status" value="1"/>
</dbReference>
<dbReference type="InterPro" id="IPR000595">
    <property type="entry name" value="cNMP-bd_dom"/>
</dbReference>
<reference evidence="2" key="1">
    <citation type="journal article" date="2007" name="J. Bacteriol.">
        <title>Cyclic AMP directly activates NasP, an N-acyl amino acid antibiotic biosynthetic enzyme cloned from an uncultured beta-proteobacterium.</title>
        <authorList>
            <person name="Clardy J."/>
            <person name="Brady S.F."/>
        </authorList>
    </citation>
    <scope>NUCLEOTIDE SEQUENCE</scope>
</reference>
<accession>G4WVM7</accession>
<dbReference type="PANTHER" id="PTHR24567">
    <property type="entry name" value="CRP FAMILY TRANSCRIPTIONAL REGULATORY PROTEIN"/>
    <property type="match status" value="1"/>
</dbReference>
<dbReference type="GO" id="GO:0003700">
    <property type="term" value="F:DNA-binding transcription factor activity"/>
    <property type="evidence" value="ECO:0007669"/>
    <property type="project" value="TreeGrafter"/>
</dbReference>
<dbReference type="Gene3D" id="2.60.120.10">
    <property type="entry name" value="Jelly Rolls"/>
    <property type="match status" value="1"/>
</dbReference>
<dbReference type="InterPro" id="IPR050397">
    <property type="entry name" value="Env_Response_Regulators"/>
</dbReference>